<dbReference type="AlphaFoldDB" id="S7RSD2"/>
<organism evidence="1 2">
    <name type="scientific">Gloeophyllum trabeum (strain ATCC 11539 / FP-39264 / Madison 617)</name>
    <name type="common">Brown rot fungus</name>
    <dbReference type="NCBI Taxonomy" id="670483"/>
    <lineage>
        <taxon>Eukaryota</taxon>
        <taxon>Fungi</taxon>
        <taxon>Dikarya</taxon>
        <taxon>Basidiomycota</taxon>
        <taxon>Agaricomycotina</taxon>
        <taxon>Agaricomycetes</taxon>
        <taxon>Gloeophyllales</taxon>
        <taxon>Gloeophyllaceae</taxon>
        <taxon>Gloeophyllum</taxon>
    </lineage>
</organism>
<sequence>MSEEQELARTISAYLDGSCTLAQTVATVAEPIERAYAAGDGAAVEGLLWDLWYATIEAAQRTPHASPRQQALVDVVAGLKARAEPPEPADAARGGWVFAERGLWGAPKLLGAAMRETWNARPDERGGAGMGGEGMGAGEWANVNAFAARLSAGGVCDFVLYAIWSVRDALEEERAEGALVPGAGVWFLYAGRAIWESAEEYGRAGRGGVVWTGKSGFCKERWGLWKKRFGEVVRDGGVGEEARAMARQAVEAMERVEAGEA</sequence>
<dbReference type="InterPro" id="IPR022085">
    <property type="entry name" value="OpdG"/>
</dbReference>
<dbReference type="GeneID" id="19308419"/>
<dbReference type="STRING" id="670483.S7RSD2"/>
<dbReference type="RefSeq" id="XP_007864620.1">
    <property type="nucleotide sequence ID" value="XM_007866429.1"/>
</dbReference>
<dbReference type="KEGG" id="gtr:GLOTRDRAFT_74409"/>
<dbReference type="PANTHER" id="PTHR38797">
    <property type="entry name" value="NUCLEAR PORE COMPLEX PROTEIN NUP85-RELATED"/>
    <property type="match status" value="1"/>
</dbReference>
<dbReference type="OrthoDB" id="3350591at2759"/>
<protein>
    <submittedName>
        <fullName evidence="1">Uncharacterized protein</fullName>
    </submittedName>
</protein>
<reference evidence="1 2" key="1">
    <citation type="journal article" date="2012" name="Science">
        <title>The Paleozoic origin of enzymatic lignin decomposition reconstructed from 31 fungal genomes.</title>
        <authorList>
            <person name="Floudas D."/>
            <person name="Binder M."/>
            <person name="Riley R."/>
            <person name="Barry K."/>
            <person name="Blanchette R.A."/>
            <person name="Henrissat B."/>
            <person name="Martinez A.T."/>
            <person name="Otillar R."/>
            <person name="Spatafora J.W."/>
            <person name="Yadav J.S."/>
            <person name="Aerts A."/>
            <person name="Benoit I."/>
            <person name="Boyd A."/>
            <person name="Carlson A."/>
            <person name="Copeland A."/>
            <person name="Coutinho P.M."/>
            <person name="de Vries R.P."/>
            <person name="Ferreira P."/>
            <person name="Findley K."/>
            <person name="Foster B."/>
            <person name="Gaskell J."/>
            <person name="Glotzer D."/>
            <person name="Gorecki P."/>
            <person name="Heitman J."/>
            <person name="Hesse C."/>
            <person name="Hori C."/>
            <person name="Igarashi K."/>
            <person name="Jurgens J.A."/>
            <person name="Kallen N."/>
            <person name="Kersten P."/>
            <person name="Kohler A."/>
            <person name="Kuees U."/>
            <person name="Kumar T.K.A."/>
            <person name="Kuo A."/>
            <person name="LaButti K."/>
            <person name="Larrondo L.F."/>
            <person name="Lindquist E."/>
            <person name="Ling A."/>
            <person name="Lombard V."/>
            <person name="Lucas S."/>
            <person name="Lundell T."/>
            <person name="Martin R."/>
            <person name="McLaughlin D.J."/>
            <person name="Morgenstern I."/>
            <person name="Morin E."/>
            <person name="Murat C."/>
            <person name="Nagy L.G."/>
            <person name="Nolan M."/>
            <person name="Ohm R.A."/>
            <person name="Patyshakuliyeva A."/>
            <person name="Rokas A."/>
            <person name="Ruiz-Duenas F.J."/>
            <person name="Sabat G."/>
            <person name="Salamov A."/>
            <person name="Samejima M."/>
            <person name="Schmutz J."/>
            <person name="Slot J.C."/>
            <person name="St John F."/>
            <person name="Stenlid J."/>
            <person name="Sun H."/>
            <person name="Sun S."/>
            <person name="Syed K."/>
            <person name="Tsang A."/>
            <person name="Wiebenga A."/>
            <person name="Young D."/>
            <person name="Pisabarro A."/>
            <person name="Eastwood D.C."/>
            <person name="Martin F."/>
            <person name="Cullen D."/>
            <person name="Grigoriev I.V."/>
            <person name="Hibbett D.S."/>
        </authorList>
    </citation>
    <scope>NUCLEOTIDE SEQUENCE [LARGE SCALE GENOMIC DNA]</scope>
    <source>
        <strain evidence="1 2">ATCC 11539</strain>
    </source>
</reference>
<dbReference type="HOGENOM" id="CLU_035263_2_0_1"/>
<dbReference type="EMBL" id="KB469299">
    <property type="protein sequence ID" value="EPQ57540.1"/>
    <property type="molecule type" value="Genomic_DNA"/>
</dbReference>
<dbReference type="eggNOG" id="ENOG502S7Q5">
    <property type="taxonomic scope" value="Eukaryota"/>
</dbReference>
<evidence type="ECO:0000313" key="1">
    <source>
        <dbReference type="EMBL" id="EPQ57540.1"/>
    </source>
</evidence>
<dbReference type="Proteomes" id="UP000030669">
    <property type="component" value="Unassembled WGS sequence"/>
</dbReference>
<dbReference type="InterPro" id="IPR053204">
    <property type="entry name" value="Oxopyrrolidines_Biosynth-assoc"/>
</dbReference>
<dbReference type="PANTHER" id="PTHR38797:SF4">
    <property type="entry name" value="NUCLEAR PORE COMPLEX PROTEIN NUP85"/>
    <property type="match status" value="1"/>
</dbReference>
<dbReference type="Pfam" id="PF12311">
    <property type="entry name" value="DUF3632"/>
    <property type="match status" value="1"/>
</dbReference>
<keyword evidence="2" id="KW-1185">Reference proteome</keyword>
<name>S7RSD2_GLOTA</name>
<evidence type="ECO:0000313" key="2">
    <source>
        <dbReference type="Proteomes" id="UP000030669"/>
    </source>
</evidence>
<proteinExistence type="predicted"/>
<dbReference type="OMA" id="WINQNAF"/>
<gene>
    <name evidence="1" type="ORF">GLOTRDRAFT_74409</name>
</gene>
<accession>S7RSD2</accession>